<organism evidence="1 2">
    <name type="scientific">Plesiomonas shigelloides</name>
    <name type="common">Aeromonas shigelloides</name>
    <dbReference type="NCBI Taxonomy" id="703"/>
    <lineage>
        <taxon>Bacteria</taxon>
        <taxon>Pseudomonadati</taxon>
        <taxon>Pseudomonadota</taxon>
        <taxon>Gammaproteobacteria</taxon>
        <taxon>Enterobacterales</taxon>
        <taxon>Enterobacteriaceae</taxon>
        <taxon>Plesiomonas</taxon>
    </lineage>
</organism>
<reference evidence="1" key="1">
    <citation type="submission" date="2021-03" db="EMBL/GenBank/DDBJ databases">
        <title>Plesiomonas shigelloides zfcc0051, isolated from zebrafish feces.</title>
        <authorList>
            <person name="Vanderhoek Z."/>
            <person name="Gaulke C."/>
        </authorList>
    </citation>
    <scope>NUCLEOTIDE SEQUENCE</scope>
    <source>
        <strain evidence="1">Zfcc0051</strain>
    </source>
</reference>
<dbReference type="PANTHER" id="PTHR32432">
    <property type="entry name" value="CELL DIVISION PROTEIN FTSA-RELATED"/>
    <property type="match status" value="1"/>
</dbReference>
<dbReference type="InterPro" id="IPR043129">
    <property type="entry name" value="ATPase_NBD"/>
</dbReference>
<name>A0A2P1VQS1_PLESH</name>
<dbReference type="InterPro" id="IPR050696">
    <property type="entry name" value="FtsA/MreB"/>
</dbReference>
<dbReference type="InterPro" id="IPR005883">
    <property type="entry name" value="PilM"/>
</dbReference>
<dbReference type="AlphaFoldDB" id="A0A2P1VQS1"/>
<accession>A0A2P1VQS1</accession>
<dbReference type="RefSeq" id="WP_084977960.1">
    <property type="nucleotide sequence ID" value="NZ_CP027852.1"/>
</dbReference>
<dbReference type="SUPFAM" id="SSF53067">
    <property type="entry name" value="Actin-like ATPase domain"/>
    <property type="match status" value="1"/>
</dbReference>
<dbReference type="Pfam" id="PF11104">
    <property type="entry name" value="PilM_2"/>
    <property type="match status" value="1"/>
</dbReference>
<evidence type="ECO:0000313" key="2">
    <source>
        <dbReference type="Proteomes" id="UP000664658"/>
    </source>
</evidence>
<sequence>MFARSVSVGLDIASDAVRVVWCRSRRQGWELLGWHSINVPAGTFQGDRLIAPDALRDVLSQIHKILPRRLARLCIALPGAAVMQKTLMVDAFLTEQERLFRVEAELPSLFPLPPHELAFDFRAEGAETANGRLKLVVTAARRELMNDYLAVLQGAGLQADIVDITPLALRRALEQAQAALPPALELEQQLLVHLSARNLLVTSVPGSPLFFRDQPLNIPQSEGNSVPPALLQEQWLSEVTRQLGLIRQMYHSTGRQSSGLLVSGQLRESDTRVLSTQLSVPVQGWSPFAGLSLAVSVPQQEDAWPFTLACGLAVWEGN</sequence>
<protein>
    <submittedName>
        <fullName evidence="1">Pilus assembly protein PilM</fullName>
    </submittedName>
</protein>
<dbReference type="Gene3D" id="3.30.420.40">
    <property type="match status" value="1"/>
</dbReference>
<dbReference type="PANTHER" id="PTHR32432:SF3">
    <property type="entry name" value="ETHANOLAMINE UTILIZATION PROTEIN EUTJ"/>
    <property type="match status" value="1"/>
</dbReference>
<evidence type="ECO:0000313" key="1">
    <source>
        <dbReference type="EMBL" id="MBO1107265.1"/>
    </source>
</evidence>
<comment type="caution">
    <text evidence="1">The sequence shown here is derived from an EMBL/GenBank/DDBJ whole genome shotgun (WGS) entry which is preliminary data.</text>
</comment>
<gene>
    <name evidence="1" type="primary">pilM</name>
    <name evidence="1" type="ORF">J2R62_03360</name>
</gene>
<proteinExistence type="predicted"/>
<dbReference type="EMBL" id="JAFNAA010000003">
    <property type="protein sequence ID" value="MBO1107265.1"/>
    <property type="molecule type" value="Genomic_DNA"/>
</dbReference>
<dbReference type="Proteomes" id="UP000664658">
    <property type="component" value="Unassembled WGS sequence"/>
</dbReference>